<sequence>MKLSSQILRLTVLLNVCGLGVEAKIYTLQFKQSSLPQNQELWTGTETHSMETNHTGGQFTNYESKEGCDYIGNNYFTISWDAIIWGVYIILVPVYFTYFCSDDISTPYIEIIFGCVIVYLNIQFFEWLSSEIQYQRNKLNVTCHM</sequence>
<evidence type="ECO:0000256" key="1">
    <source>
        <dbReference type="SAM" id="Phobius"/>
    </source>
</evidence>
<dbReference type="Proteomes" id="UP000708208">
    <property type="component" value="Unassembled WGS sequence"/>
</dbReference>
<keyword evidence="1" id="KW-1133">Transmembrane helix</keyword>
<comment type="caution">
    <text evidence="3">The sequence shown here is derived from an EMBL/GenBank/DDBJ whole genome shotgun (WGS) entry which is preliminary data.</text>
</comment>
<evidence type="ECO:0000256" key="2">
    <source>
        <dbReference type="SAM" id="SignalP"/>
    </source>
</evidence>
<protein>
    <submittedName>
        <fullName evidence="3">Uncharacterized protein</fullName>
    </submittedName>
</protein>
<keyword evidence="2" id="KW-0732">Signal</keyword>
<feature type="transmembrane region" description="Helical" evidence="1">
    <location>
        <begin position="75"/>
        <end position="96"/>
    </location>
</feature>
<organism evidence="3 4">
    <name type="scientific">Allacma fusca</name>
    <dbReference type="NCBI Taxonomy" id="39272"/>
    <lineage>
        <taxon>Eukaryota</taxon>
        <taxon>Metazoa</taxon>
        <taxon>Ecdysozoa</taxon>
        <taxon>Arthropoda</taxon>
        <taxon>Hexapoda</taxon>
        <taxon>Collembola</taxon>
        <taxon>Symphypleona</taxon>
        <taxon>Sminthuridae</taxon>
        <taxon>Allacma</taxon>
    </lineage>
</organism>
<dbReference type="AlphaFoldDB" id="A0A8J2NYZ5"/>
<dbReference type="EMBL" id="CAJVCH010062099">
    <property type="protein sequence ID" value="CAG7719520.1"/>
    <property type="molecule type" value="Genomic_DNA"/>
</dbReference>
<gene>
    <name evidence="3" type="ORF">AFUS01_LOCUS8843</name>
</gene>
<name>A0A8J2NYZ5_9HEXA</name>
<feature type="signal peptide" evidence="2">
    <location>
        <begin position="1"/>
        <end position="23"/>
    </location>
</feature>
<feature type="chain" id="PRO_5035268200" evidence="2">
    <location>
        <begin position="24"/>
        <end position="145"/>
    </location>
</feature>
<evidence type="ECO:0000313" key="4">
    <source>
        <dbReference type="Proteomes" id="UP000708208"/>
    </source>
</evidence>
<keyword evidence="1" id="KW-0472">Membrane</keyword>
<reference evidence="3" key="1">
    <citation type="submission" date="2021-06" db="EMBL/GenBank/DDBJ databases">
        <authorList>
            <person name="Hodson N. C."/>
            <person name="Mongue J. A."/>
            <person name="Jaron S. K."/>
        </authorList>
    </citation>
    <scope>NUCLEOTIDE SEQUENCE</scope>
</reference>
<keyword evidence="1" id="KW-0812">Transmembrane</keyword>
<feature type="transmembrane region" description="Helical" evidence="1">
    <location>
        <begin position="108"/>
        <end position="128"/>
    </location>
</feature>
<keyword evidence="4" id="KW-1185">Reference proteome</keyword>
<accession>A0A8J2NYZ5</accession>
<proteinExistence type="predicted"/>
<evidence type="ECO:0000313" key="3">
    <source>
        <dbReference type="EMBL" id="CAG7719520.1"/>
    </source>
</evidence>